<protein>
    <submittedName>
        <fullName evidence="1">Uncharacterized protein</fullName>
    </submittedName>
</protein>
<proteinExistence type="predicted"/>
<sequence>MSDTASCSGEQVDEGYRDARFGPSFYDVKLATCVEHHYDSLAQKGESNHSNSYQLRFEDRSGPHLGETRCLLSDICTVIVKSGILNYLQVYPFVVGIRNSYSIVWTQQALGLSGIYNGTSVQNTKSYRFHFMQGQPHEADVISALFS</sequence>
<dbReference type="EMBL" id="BPLR01001262">
    <property type="protein sequence ID" value="GIZ01172.1"/>
    <property type="molecule type" value="Genomic_DNA"/>
</dbReference>
<comment type="caution">
    <text evidence="1">The sequence shown here is derived from an EMBL/GenBank/DDBJ whole genome shotgun (WGS) entry which is preliminary data.</text>
</comment>
<name>A0AAV4Y1D2_CAEEX</name>
<evidence type="ECO:0000313" key="2">
    <source>
        <dbReference type="Proteomes" id="UP001054945"/>
    </source>
</evidence>
<gene>
    <name evidence="1" type="ORF">CEXT_354411</name>
</gene>
<reference evidence="1 2" key="1">
    <citation type="submission" date="2021-06" db="EMBL/GenBank/DDBJ databases">
        <title>Caerostris extrusa draft genome.</title>
        <authorList>
            <person name="Kono N."/>
            <person name="Arakawa K."/>
        </authorList>
    </citation>
    <scope>NUCLEOTIDE SEQUENCE [LARGE SCALE GENOMIC DNA]</scope>
</reference>
<accession>A0AAV4Y1D2</accession>
<keyword evidence="2" id="KW-1185">Reference proteome</keyword>
<dbReference type="AlphaFoldDB" id="A0AAV4Y1D2"/>
<organism evidence="1 2">
    <name type="scientific">Caerostris extrusa</name>
    <name type="common">Bark spider</name>
    <name type="synonym">Caerostris bankana</name>
    <dbReference type="NCBI Taxonomy" id="172846"/>
    <lineage>
        <taxon>Eukaryota</taxon>
        <taxon>Metazoa</taxon>
        <taxon>Ecdysozoa</taxon>
        <taxon>Arthropoda</taxon>
        <taxon>Chelicerata</taxon>
        <taxon>Arachnida</taxon>
        <taxon>Araneae</taxon>
        <taxon>Araneomorphae</taxon>
        <taxon>Entelegynae</taxon>
        <taxon>Araneoidea</taxon>
        <taxon>Araneidae</taxon>
        <taxon>Caerostris</taxon>
    </lineage>
</organism>
<evidence type="ECO:0000313" key="1">
    <source>
        <dbReference type="EMBL" id="GIZ01172.1"/>
    </source>
</evidence>
<dbReference type="Proteomes" id="UP001054945">
    <property type="component" value="Unassembled WGS sequence"/>
</dbReference>